<name>A0A2J0Z1U2_RHIML</name>
<dbReference type="AlphaFoldDB" id="A0A2J0Z1U2"/>
<dbReference type="EMBL" id="NJGD01000006">
    <property type="protein sequence ID" value="PJR14448.1"/>
    <property type="molecule type" value="Genomic_DNA"/>
</dbReference>
<gene>
    <name evidence="1" type="ORF">CEJ86_15445</name>
</gene>
<protein>
    <submittedName>
        <fullName evidence="1">Uncharacterized protein</fullName>
    </submittedName>
</protein>
<sequence length="578" mass="64020">MSALKKPAPESEAHRIARLMRSPADIMKPERLAAIQPSRISASRALMSRAVGQRWQILCKRFDIDAKGNGVAEYRIDIGGWRFSFPVYSFEPSPHGRTGRIIGRAWDMMGALVEGDLSERDFETTRTELPKLYEGRATPGTLIWCRSNRSGRFFEGAKAALQAGRQPNVAELAQTCYLMRNTGLDGNGTFGTKSFLAYGGDHPLRWSLAAQMLCAYMMRVFAQDLLAHLVRLEASAAPQMAIELRRFLGVGNGSALGLMLFVNNHPRLIERWLFIREEAIARAKALTPDEAGSEIAKLLSLVDKAITFRSEDRVQYENVTRSEVVARELGVIRDAVANLLARWQSGSRFESEPFAELAASLECRVHAEAMETLHSLLIELVGEEADQLVEGLVIDEELTGRPEMPVARLREILRNDYAWAFGLDLDIEPGKRYVWYKSVSAEEPRRGPAAEVGENVVNLGLDLPRLVVALDRDLAAADPTLSTARFLLAHPEHRAIATRVQALAGTGLHSPHADIMSGAFTPAHITRLLNVGIHGIDKTRDFLDRNLRGVLFHGAPVPDDIAVGSADDLWFYPSEPCL</sequence>
<reference evidence="1 2" key="1">
    <citation type="submission" date="2017-06" db="EMBL/GenBank/DDBJ databases">
        <title>Ensifer strains isolated from leguminous trees and herbs display diverse denitrification phenotypes with some acting as strong N2O sinks.</title>
        <authorList>
            <person name="Woliy K."/>
            <person name="Mania D."/>
            <person name="Bakken L.R."/>
            <person name="Frostegard A."/>
        </authorList>
    </citation>
    <scope>NUCLEOTIDE SEQUENCE [LARGE SCALE GENOMIC DNA]</scope>
    <source>
        <strain evidence="1 2">AC50a</strain>
    </source>
</reference>
<dbReference type="RefSeq" id="WP_100672382.1">
    <property type="nucleotide sequence ID" value="NZ_NJGD01000006.1"/>
</dbReference>
<organism evidence="1 2">
    <name type="scientific">Rhizobium meliloti</name>
    <name type="common">Ensifer meliloti</name>
    <name type="synonym">Sinorhizobium meliloti</name>
    <dbReference type="NCBI Taxonomy" id="382"/>
    <lineage>
        <taxon>Bacteria</taxon>
        <taxon>Pseudomonadati</taxon>
        <taxon>Pseudomonadota</taxon>
        <taxon>Alphaproteobacteria</taxon>
        <taxon>Hyphomicrobiales</taxon>
        <taxon>Rhizobiaceae</taxon>
        <taxon>Sinorhizobium/Ensifer group</taxon>
        <taxon>Sinorhizobium</taxon>
    </lineage>
</organism>
<accession>A0A2J0Z1U2</accession>
<evidence type="ECO:0000313" key="1">
    <source>
        <dbReference type="EMBL" id="PJR14448.1"/>
    </source>
</evidence>
<comment type="caution">
    <text evidence="1">The sequence shown here is derived from an EMBL/GenBank/DDBJ whole genome shotgun (WGS) entry which is preliminary data.</text>
</comment>
<evidence type="ECO:0000313" key="2">
    <source>
        <dbReference type="Proteomes" id="UP000231987"/>
    </source>
</evidence>
<dbReference type="Proteomes" id="UP000231987">
    <property type="component" value="Unassembled WGS sequence"/>
</dbReference>
<proteinExistence type="predicted"/>